<feature type="transmembrane region" description="Helical" evidence="1">
    <location>
        <begin position="218"/>
        <end position="239"/>
    </location>
</feature>
<keyword evidence="3" id="KW-1185">Reference proteome</keyword>
<accession>A0A1M4SX79</accession>
<sequence>MKWLRNRRWVSIFHRVGNVLAVLGIAFVALRYRQYSGQINQLRYNPNLFIYITGLALVSAASNLLLAMAWRNLLQKFGATVGRRWALKTYGISQLAKYVPGNIFHLASRHSIGLAAQVPLWPLTKSTVAELVLIAAAGAHFAFLCLPMMFVQVSKYDSAGLFVIAVCFSLFLLARYAGMEVLRAFFYQLSFLTVSGTLFALVVALISSNWPVVDLPWFSVIAAYVIGWLAGLVTPGAPAGAGIREMVVLLLFGNLDTGTYLIHAILITRTITIVGDFLFFFYASLLLSPES</sequence>
<feature type="transmembrane region" description="Helical" evidence="1">
    <location>
        <begin position="159"/>
        <end position="178"/>
    </location>
</feature>
<keyword evidence="1" id="KW-0472">Membrane</keyword>
<protein>
    <recommendedName>
        <fullName evidence="4">Lysylphosphatidylglycerol synthase TM region</fullName>
    </recommendedName>
</protein>
<name>A0A1M4SX79_9BACT</name>
<gene>
    <name evidence="2" type="ORF">SAMN02745206_00208</name>
</gene>
<feature type="transmembrane region" description="Helical" evidence="1">
    <location>
        <begin position="260"/>
        <end position="283"/>
    </location>
</feature>
<evidence type="ECO:0000313" key="3">
    <source>
        <dbReference type="Proteomes" id="UP000184076"/>
    </source>
</evidence>
<reference evidence="3" key="1">
    <citation type="submission" date="2016-11" db="EMBL/GenBank/DDBJ databases">
        <authorList>
            <person name="Varghese N."/>
            <person name="Submissions S."/>
        </authorList>
    </citation>
    <scope>NUCLEOTIDE SEQUENCE [LARGE SCALE GENOMIC DNA]</scope>
    <source>
        <strain evidence="3">DSM 9756</strain>
    </source>
</reference>
<feature type="transmembrane region" description="Helical" evidence="1">
    <location>
        <begin position="12"/>
        <end position="32"/>
    </location>
</feature>
<dbReference type="Proteomes" id="UP000184076">
    <property type="component" value="Unassembled WGS sequence"/>
</dbReference>
<proteinExistence type="predicted"/>
<evidence type="ECO:0000256" key="1">
    <source>
        <dbReference type="SAM" id="Phobius"/>
    </source>
</evidence>
<keyword evidence="1" id="KW-1133">Transmembrane helix</keyword>
<dbReference type="EMBL" id="FQVB01000003">
    <property type="protein sequence ID" value="SHE36822.1"/>
    <property type="molecule type" value="Genomic_DNA"/>
</dbReference>
<evidence type="ECO:0008006" key="4">
    <source>
        <dbReference type="Google" id="ProtNLM"/>
    </source>
</evidence>
<feature type="transmembrane region" description="Helical" evidence="1">
    <location>
        <begin position="185"/>
        <end position="206"/>
    </location>
</feature>
<dbReference type="STRING" id="1121391.SAMN02745206_00208"/>
<organism evidence="2 3">
    <name type="scientific">Desulfacinum infernum DSM 9756</name>
    <dbReference type="NCBI Taxonomy" id="1121391"/>
    <lineage>
        <taxon>Bacteria</taxon>
        <taxon>Pseudomonadati</taxon>
        <taxon>Thermodesulfobacteriota</taxon>
        <taxon>Syntrophobacteria</taxon>
        <taxon>Syntrophobacterales</taxon>
        <taxon>Syntrophobacteraceae</taxon>
        <taxon>Desulfacinum</taxon>
    </lineage>
</organism>
<dbReference type="AlphaFoldDB" id="A0A1M4SX79"/>
<evidence type="ECO:0000313" key="2">
    <source>
        <dbReference type="EMBL" id="SHE36822.1"/>
    </source>
</evidence>
<keyword evidence="1" id="KW-0812">Transmembrane</keyword>
<feature type="transmembrane region" description="Helical" evidence="1">
    <location>
        <begin position="131"/>
        <end position="153"/>
    </location>
</feature>
<feature type="transmembrane region" description="Helical" evidence="1">
    <location>
        <begin position="48"/>
        <end position="70"/>
    </location>
</feature>